<proteinExistence type="predicted"/>
<dbReference type="AlphaFoldDB" id="A0A517TB03"/>
<evidence type="ECO:0000313" key="3">
    <source>
        <dbReference type="Proteomes" id="UP000319976"/>
    </source>
</evidence>
<dbReference type="RefSeq" id="WP_145263662.1">
    <property type="nucleotide sequence ID" value="NZ_CP036316.1"/>
</dbReference>
<accession>A0A517TB03</accession>
<sequence>MLSSFFRQLLWATAFAVVGATQFWLNDTEFSGRVDLLGLVAGTAALLPGAWGIFWACAGGLLADVVYDRSLGATMLCATAAAWCMSELWPRSSRSTVGIRWTLFVGAMTVAIHVGGRLLSQPASEYRQVLDHPETFQPVVTNVVFVIAVVFCIAIWSWMCAVPSSSARSAYDSPSA</sequence>
<keyword evidence="1" id="KW-0472">Membrane</keyword>
<protein>
    <recommendedName>
        <fullName evidence="4">Rod shape-determining protein MreD</fullName>
    </recommendedName>
</protein>
<feature type="transmembrane region" description="Helical" evidence="1">
    <location>
        <begin position="6"/>
        <end position="25"/>
    </location>
</feature>
<name>A0A517TB03_9PLAN</name>
<keyword evidence="1" id="KW-0812">Transmembrane</keyword>
<dbReference type="EMBL" id="CP036316">
    <property type="protein sequence ID" value="QDT65552.1"/>
    <property type="molecule type" value="Genomic_DNA"/>
</dbReference>
<dbReference type="Proteomes" id="UP000319976">
    <property type="component" value="Chromosome"/>
</dbReference>
<feature type="transmembrane region" description="Helical" evidence="1">
    <location>
        <begin position="139"/>
        <end position="159"/>
    </location>
</feature>
<reference evidence="2 3" key="1">
    <citation type="submission" date="2019-02" db="EMBL/GenBank/DDBJ databases">
        <title>Deep-cultivation of Planctomycetes and their phenomic and genomic characterization uncovers novel biology.</title>
        <authorList>
            <person name="Wiegand S."/>
            <person name="Jogler M."/>
            <person name="Boedeker C."/>
            <person name="Pinto D."/>
            <person name="Vollmers J."/>
            <person name="Rivas-Marin E."/>
            <person name="Kohn T."/>
            <person name="Peeters S.H."/>
            <person name="Heuer A."/>
            <person name="Rast P."/>
            <person name="Oberbeckmann S."/>
            <person name="Bunk B."/>
            <person name="Jeske O."/>
            <person name="Meyerdierks A."/>
            <person name="Storesund J.E."/>
            <person name="Kallscheuer N."/>
            <person name="Luecker S."/>
            <person name="Lage O.M."/>
            <person name="Pohl T."/>
            <person name="Merkel B.J."/>
            <person name="Hornburger P."/>
            <person name="Mueller R.-W."/>
            <person name="Bruemmer F."/>
            <person name="Labrenz M."/>
            <person name="Spormann A.M."/>
            <person name="Op den Camp H."/>
            <person name="Overmann J."/>
            <person name="Amann R."/>
            <person name="Jetten M.S.M."/>
            <person name="Mascher T."/>
            <person name="Medema M.H."/>
            <person name="Devos D.P."/>
            <person name="Kaster A.-K."/>
            <person name="Ovreas L."/>
            <person name="Rohde M."/>
            <person name="Galperin M.Y."/>
            <person name="Jogler C."/>
        </authorList>
    </citation>
    <scope>NUCLEOTIDE SEQUENCE [LARGE SCALE GENOMIC DNA]</scope>
    <source>
        <strain evidence="2 3">V22</strain>
    </source>
</reference>
<gene>
    <name evidence="2" type="ORF">V22_28070</name>
</gene>
<keyword evidence="3" id="KW-1185">Reference proteome</keyword>
<feature type="transmembrane region" description="Helical" evidence="1">
    <location>
        <begin position="101"/>
        <end position="119"/>
    </location>
</feature>
<dbReference type="KEGG" id="chya:V22_28070"/>
<keyword evidence="1" id="KW-1133">Transmembrane helix</keyword>
<evidence type="ECO:0000256" key="1">
    <source>
        <dbReference type="SAM" id="Phobius"/>
    </source>
</evidence>
<organism evidence="2 3">
    <name type="scientific">Calycomorphotria hydatis</name>
    <dbReference type="NCBI Taxonomy" id="2528027"/>
    <lineage>
        <taxon>Bacteria</taxon>
        <taxon>Pseudomonadati</taxon>
        <taxon>Planctomycetota</taxon>
        <taxon>Planctomycetia</taxon>
        <taxon>Planctomycetales</taxon>
        <taxon>Planctomycetaceae</taxon>
        <taxon>Calycomorphotria</taxon>
    </lineage>
</organism>
<evidence type="ECO:0008006" key="4">
    <source>
        <dbReference type="Google" id="ProtNLM"/>
    </source>
</evidence>
<evidence type="ECO:0000313" key="2">
    <source>
        <dbReference type="EMBL" id="QDT65552.1"/>
    </source>
</evidence>
<feature type="transmembrane region" description="Helical" evidence="1">
    <location>
        <begin position="37"/>
        <end position="63"/>
    </location>
</feature>